<keyword evidence="2" id="KW-0677">Repeat</keyword>
<dbReference type="PANTHER" id="PTHR19857">
    <property type="entry name" value="MITOCHONDRIAL DIVISION PROTEIN 1-RELATED"/>
    <property type="match status" value="1"/>
</dbReference>
<accession>A0AAD7DML7</accession>
<dbReference type="AlphaFoldDB" id="A0AAD7DML7"/>
<dbReference type="InterPro" id="IPR015943">
    <property type="entry name" value="WD40/YVTN_repeat-like_dom_sf"/>
</dbReference>
<dbReference type="InterPro" id="IPR051179">
    <property type="entry name" value="WD_repeat_multifunction"/>
</dbReference>
<keyword evidence="3" id="KW-0472">Membrane</keyword>
<dbReference type="Proteomes" id="UP001215598">
    <property type="component" value="Unassembled WGS sequence"/>
</dbReference>
<keyword evidence="3" id="KW-1133">Transmembrane helix</keyword>
<keyword evidence="3" id="KW-0812">Transmembrane</keyword>
<dbReference type="InterPro" id="IPR036322">
    <property type="entry name" value="WD40_repeat_dom_sf"/>
</dbReference>
<dbReference type="EMBL" id="JARKIB010000665">
    <property type="protein sequence ID" value="KAJ7694988.1"/>
    <property type="molecule type" value="Genomic_DNA"/>
</dbReference>
<name>A0AAD7DML7_9AGAR</name>
<dbReference type="Pfam" id="PF00400">
    <property type="entry name" value="WD40"/>
    <property type="match status" value="1"/>
</dbReference>
<evidence type="ECO:0000256" key="3">
    <source>
        <dbReference type="SAM" id="Phobius"/>
    </source>
</evidence>
<sequence>MLCMGPSTVTLVPVVCLDATEDGKLLASGASDGTRLWNLENMSAIARPAGAGVRGATTALLWVRREDEAAEILFMGTHHGFLICWKQTAPSIFEELHTMQLIQGTEITGLAFDPASNRLTVCNRDSLIQAYTVERALTLHNLFSVTIADFVPKAIAFGEFRNNEAEIMVFGLYDGRVITLRGTTGAVLATRQIGGMIGDADVNARKGLFCVDDPTQGVALYRLDNNNRVKTFKVKITKTHPRARQVCFADDGSVIVSGSDHGVLYVFDRWTGEAIDELAIGPVDWLQTATNVNGVSTILAARSRELAGGNEILVWKRAKAKKPWSVPAAYGQLLTAMHALVVLGALVFLYQSAMSKTYDCKKLPLKSGADHQLTTKERSEHNRELSAYRAQQKRDDELAAALNDLKIADTNSNPANVLPAEKAALGYNPVEELDLIAQVMVLLGVVCHLIMRLGAKPTNFVLGTATLLIRLVMSLNPVTQLDGTETWHAQQEHELEQLPSKHFKIDDRNVQYAVCPSCHYKHPPNNPHSPVPHYPEKCTNRVVGKFGWTICSAQLPTDGVRWPELSRLPYWNPSQMLAIDSMHCILEGLVQTAVKEKSTPAFDYDLRTAGGNSCTNG</sequence>
<dbReference type="InterPro" id="IPR001680">
    <property type="entry name" value="WD40_rpt"/>
</dbReference>
<organism evidence="4 5">
    <name type="scientific">Mycena metata</name>
    <dbReference type="NCBI Taxonomy" id="1033252"/>
    <lineage>
        <taxon>Eukaryota</taxon>
        <taxon>Fungi</taxon>
        <taxon>Dikarya</taxon>
        <taxon>Basidiomycota</taxon>
        <taxon>Agaricomycotina</taxon>
        <taxon>Agaricomycetes</taxon>
        <taxon>Agaricomycetidae</taxon>
        <taxon>Agaricales</taxon>
        <taxon>Marasmiineae</taxon>
        <taxon>Mycenaceae</taxon>
        <taxon>Mycena</taxon>
    </lineage>
</organism>
<evidence type="ECO:0000256" key="2">
    <source>
        <dbReference type="ARBA" id="ARBA00022737"/>
    </source>
</evidence>
<dbReference type="SUPFAM" id="SSF50978">
    <property type="entry name" value="WD40 repeat-like"/>
    <property type="match status" value="1"/>
</dbReference>
<feature type="transmembrane region" description="Helical" evidence="3">
    <location>
        <begin position="329"/>
        <end position="350"/>
    </location>
</feature>
<evidence type="ECO:0000313" key="4">
    <source>
        <dbReference type="EMBL" id="KAJ7694988.1"/>
    </source>
</evidence>
<protein>
    <submittedName>
        <fullName evidence="4">WD40-repeat-containing domain protein</fullName>
    </submittedName>
</protein>
<comment type="caution">
    <text evidence="4">The sequence shown here is derived from an EMBL/GenBank/DDBJ whole genome shotgun (WGS) entry which is preliminary data.</text>
</comment>
<dbReference type="Gene3D" id="2.130.10.10">
    <property type="entry name" value="YVTN repeat-like/Quinoprotein amine dehydrogenase"/>
    <property type="match status" value="2"/>
</dbReference>
<reference evidence="4" key="1">
    <citation type="submission" date="2023-03" db="EMBL/GenBank/DDBJ databases">
        <title>Massive genome expansion in bonnet fungi (Mycena s.s.) driven by repeated elements and novel gene families across ecological guilds.</title>
        <authorList>
            <consortium name="Lawrence Berkeley National Laboratory"/>
            <person name="Harder C.B."/>
            <person name="Miyauchi S."/>
            <person name="Viragh M."/>
            <person name="Kuo A."/>
            <person name="Thoen E."/>
            <person name="Andreopoulos B."/>
            <person name="Lu D."/>
            <person name="Skrede I."/>
            <person name="Drula E."/>
            <person name="Henrissat B."/>
            <person name="Morin E."/>
            <person name="Kohler A."/>
            <person name="Barry K."/>
            <person name="LaButti K."/>
            <person name="Morin E."/>
            <person name="Salamov A."/>
            <person name="Lipzen A."/>
            <person name="Mereny Z."/>
            <person name="Hegedus B."/>
            <person name="Baldrian P."/>
            <person name="Stursova M."/>
            <person name="Weitz H."/>
            <person name="Taylor A."/>
            <person name="Grigoriev I.V."/>
            <person name="Nagy L.G."/>
            <person name="Martin F."/>
            <person name="Kauserud H."/>
        </authorList>
    </citation>
    <scope>NUCLEOTIDE SEQUENCE</scope>
    <source>
        <strain evidence="4">CBHHK182m</strain>
    </source>
</reference>
<proteinExistence type="predicted"/>
<gene>
    <name evidence="4" type="ORF">B0H16DRAFT_1750805</name>
</gene>
<dbReference type="SMART" id="SM00320">
    <property type="entry name" value="WD40"/>
    <property type="match status" value="3"/>
</dbReference>
<evidence type="ECO:0000256" key="1">
    <source>
        <dbReference type="ARBA" id="ARBA00022574"/>
    </source>
</evidence>
<keyword evidence="5" id="KW-1185">Reference proteome</keyword>
<keyword evidence="1" id="KW-0853">WD repeat</keyword>
<evidence type="ECO:0000313" key="5">
    <source>
        <dbReference type="Proteomes" id="UP001215598"/>
    </source>
</evidence>